<dbReference type="Pfam" id="PF02163">
    <property type="entry name" value="Peptidase_M50"/>
    <property type="match status" value="1"/>
</dbReference>
<feature type="transmembrane region" description="Helical" evidence="11">
    <location>
        <begin position="7"/>
        <end position="27"/>
    </location>
</feature>
<evidence type="ECO:0000256" key="11">
    <source>
        <dbReference type="SAM" id="Phobius"/>
    </source>
</evidence>
<dbReference type="InterPro" id="IPR036034">
    <property type="entry name" value="PDZ_sf"/>
</dbReference>
<dbReference type="CDD" id="cd06163">
    <property type="entry name" value="S2P-M50_PDZ_RseP-like"/>
    <property type="match status" value="1"/>
</dbReference>
<name>A0AAE3E466_9FIRM</name>
<feature type="transmembrane region" description="Helical" evidence="11">
    <location>
        <begin position="287"/>
        <end position="307"/>
    </location>
</feature>
<evidence type="ECO:0000256" key="9">
    <source>
        <dbReference type="ARBA" id="ARBA00023049"/>
    </source>
</evidence>
<evidence type="ECO:0000256" key="1">
    <source>
        <dbReference type="ARBA" id="ARBA00001947"/>
    </source>
</evidence>
<comment type="cofactor">
    <cofactor evidence="1">
        <name>Zn(2+)</name>
        <dbReference type="ChEBI" id="CHEBI:29105"/>
    </cofactor>
</comment>
<evidence type="ECO:0000256" key="5">
    <source>
        <dbReference type="ARBA" id="ARBA00022692"/>
    </source>
</evidence>
<dbReference type="Gene3D" id="2.30.42.10">
    <property type="match status" value="1"/>
</dbReference>
<dbReference type="InterPro" id="IPR004387">
    <property type="entry name" value="Pept_M50_Zn"/>
</dbReference>
<dbReference type="InterPro" id="IPR008915">
    <property type="entry name" value="Peptidase_M50"/>
</dbReference>
<dbReference type="GO" id="GO:0004222">
    <property type="term" value="F:metalloendopeptidase activity"/>
    <property type="evidence" value="ECO:0007669"/>
    <property type="project" value="InterPro"/>
</dbReference>
<evidence type="ECO:0000256" key="3">
    <source>
        <dbReference type="ARBA" id="ARBA00007931"/>
    </source>
</evidence>
<feature type="transmembrane region" description="Helical" evidence="11">
    <location>
        <begin position="336"/>
        <end position="355"/>
    </location>
</feature>
<evidence type="ECO:0000256" key="10">
    <source>
        <dbReference type="ARBA" id="ARBA00023136"/>
    </source>
</evidence>
<organism evidence="13 14">
    <name type="scientific">Anthropogastromicrobium aceti</name>
    <dbReference type="NCBI Taxonomy" id="2981768"/>
    <lineage>
        <taxon>Bacteria</taxon>
        <taxon>Bacillati</taxon>
        <taxon>Bacillota</taxon>
        <taxon>Clostridia</taxon>
        <taxon>Lachnospirales</taxon>
        <taxon>Lachnospiraceae</taxon>
        <taxon>Anthropogastromicrobium</taxon>
    </lineage>
</organism>
<evidence type="ECO:0000256" key="4">
    <source>
        <dbReference type="ARBA" id="ARBA00022670"/>
    </source>
</evidence>
<evidence type="ECO:0000313" key="14">
    <source>
        <dbReference type="Proteomes" id="UP001198200"/>
    </source>
</evidence>
<evidence type="ECO:0000259" key="12">
    <source>
        <dbReference type="SMART" id="SM00228"/>
    </source>
</evidence>
<dbReference type="RefSeq" id="WP_118612817.1">
    <property type="nucleotide sequence ID" value="NZ_JAJEQN010000013.1"/>
</dbReference>
<dbReference type="EMBL" id="JAJEQN010000013">
    <property type="protein sequence ID" value="MCC2221338.1"/>
    <property type="molecule type" value="Genomic_DNA"/>
</dbReference>
<dbReference type="Proteomes" id="UP001198200">
    <property type="component" value="Unassembled WGS sequence"/>
</dbReference>
<evidence type="ECO:0000256" key="8">
    <source>
        <dbReference type="ARBA" id="ARBA00022989"/>
    </source>
</evidence>
<feature type="domain" description="PDZ" evidence="12">
    <location>
        <begin position="120"/>
        <end position="186"/>
    </location>
</feature>
<dbReference type="CDD" id="cd23081">
    <property type="entry name" value="cpPDZ_EcRseP-like"/>
    <property type="match status" value="1"/>
</dbReference>
<proteinExistence type="inferred from homology"/>
<gene>
    <name evidence="13" type="ORF">LKD48_06720</name>
</gene>
<dbReference type="PANTHER" id="PTHR42837:SF2">
    <property type="entry name" value="MEMBRANE METALLOPROTEASE ARASP2, CHLOROPLASTIC-RELATED"/>
    <property type="match status" value="1"/>
</dbReference>
<dbReference type="Pfam" id="PF17820">
    <property type="entry name" value="PDZ_6"/>
    <property type="match status" value="1"/>
</dbReference>
<keyword evidence="7" id="KW-0862">Zinc</keyword>
<keyword evidence="9" id="KW-0482">Metalloprotease</keyword>
<comment type="caution">
    <text evidence="13">The sequence shown here is derived from an EMBL/GenBank/DDBJ whole genome shotgun (WGS) entry which is preliminary data.</text>
</comment>
<dbReference type="PANTHER" id="PTHR42837">
    <property type="entry name" value="REGULATOR OF SIGMA-E PROTEASE RSEP"/>
    <property type="match status" value="1"/>
</dbReference>
<reference evidence="13 14" key="1">
    <citation type="submission" date="2021-10" db="EMBL/GenBank/DDBJ databases">
        <title>Anaerobic single-cell dispensing facilitates the cultivation of human gut bacteria.</title>
        <authorList>
            <person name="Afrizal A."/>
        </authorList>
    </citation>
    <scope>NUCLEOTIDE SEQUENCE [LARGE SCALE GENOMIC DNA]</scope>
    <source>
        <strain evidence="13 14">CLA-AA-H224</strain>
    </source>
</reference>
<dbReference type="SMART" id="SM00228">
    <property type="entry name" value="PDZ"/>
    <property type="match status" value="1"/>
</dbReference>
<evidence type="ECO:0000256" key="6">
    <source>
        <dbReference type="ARBA" id="ARBA00022801"/>
    </source>
</evidence>
<keyword evidence="4" id="KW-0645">Protease</keyword>
<evidence type="ECO:0000256" key="7">
    <source>
        <dbReference type="ARBA" id="ARBA00022833"/>
    </source>
</evidence>
<feature type="transmembrane region" description="Helical" evidence="11">
    <location>
        <begin position="100"/>
        <end position="125"/>
    </location>
</feature>
<dbReference type="InterPro" id="IPR041489">
    <property type="entry name" value="PDZ_6"/>
</dbReference>
<keyword evidence="6" id="KW-0378">Hydrolase</keyword>
<keyword evidence="10 11" id="KW-0472">Membrane</keyword>
<keyword evidence="8 11" id="KW-1133">Transmembrane helix</keyword>
<comment type="subcellular location">
    <subcellularLocation>
        <location evidence="2">Membrane</location>
        <topology evidence="2">Multi-pass membrane protein</topology>
    </subcellularLocation>
</comment>
<protein>
    <submittedName>
        <fullName evidence="13">M50 family metallopeptidase</fullName>
    </submittedName>
</protein>
<evidence type="ECO:0000256" key="2">
    <source>
        <dbReference type="ARBA" id="ARBA00004141"/>
    </source>
</evidence>
<dbReference type="InterPro" id="IPR001478">
    <property type="entry name" value="PDZ"/>
</dbReference>
<comment type="similarity">
    <text evidence="3">Belongs to the peptidase M50B family.</text>
</comment>
<dbReference type="AlphaFoldDB" id="A0AAE3E466"/>
<evidence type="ECO:0000313" key="13">
    <source>
        <dbReference type="EMBL" id="MCC2221338.1"/>
    </source>
</evidence>
<keyword evidence="5 11" id="KW-0812">Transmembrane</keyword>
<dbReference type="GO" id="GO:0006508">
    <property type="term" value="P:proteolysis"/>
    <property type="evidence" value="ECO:0007669"/>
    <property type="project" value="UniProtKB-KW"/>
</dbReference>
<accession>A0AAE3E466</accession>
<keyword evidence="14" id="KW-1185">Reference proteome</keyword>
<dbReference type="SUPFAM" id="SSF50156">
    <property type="entry name" value="PDZ domain-like"/>
    <property type="match status" value="1"/>
</dbReference>
<sequence length="363" mass="40123">MNPFSIIALFLIIGLVVFIHEFGHFLLAKKNGVGVIEFSIGMGPRLLSTVHKGTRYSLKWIPFGGSCLMLGDDNGIVDPDAEEITDKAHSLAEKNVWARISIIAAGPIFNFLLAFVLAVIVIGFAGSDKPYVQGVIDKYPAQEAGLEKGDLITSVNGSRVHLFREIQIYMAMNPGKSLDVTYVRDNQTHETTLVPKYDEANNTYYMGIYSGARYGLKWYETLQYGLYEVKYNVVTVIKSLGMIFTGDLPMTSFSGPVGIATTVNDMVEEVNTSMADESFSDRAMTMFLTLANFVVMISANLGVMNLLPIPALDGGRLLFLLIEAVRGKPVPKEKEAIVHIAGIIFLFIFMIFILFSDIIKIFQ</sequence>
<dbReference type="GO" id="GO:0016020">
    <property type="term" value="C:membrane"/>
    <property type="evidence" value="ECO:0007669"/>
    <property type="project" value="UniProtKB-SubCell"/>
</dbReference>